<dbReference type="EMBL" id="FOPM01000003">
    <property type="protein sequence ID" value="SFG45029.1"/>
    <property type="molecule type" value="Genomic_DNA"/>
</dbReference>
<sequence length="521" mass="54448">MPPAGDGWEPALAAALLGAERAPPAADPLSVSLAVSLAGADPGGALLARLAAHATLHRAGAGLGPEALIPAEPRARIGLECPPAAATRLHGLLADGPSAAARLAEWCTLAAARGMRAPDWLLPALAARRDTLADAIDGIAAPELAWLGRARGDSGEGAEQPADWTDGTVAERRAAFTAWRARDPEAARLALEPVFRKEKADLREALVGALETGLSEADEPFLEACLDDRGGGVRMAAQRLLPHLPAARYAARMARRARAALAIESRGGFPEGTTHSLVVTLPEASPDLARDGVTADAWQNWSGGARATLLRAILECAPPSAFCDHPPELWIGLALQNDWAKPILDGLHAMVRRTRDPAWALALADVLGRACAGDRERPANALIAFWAQALALLPEAAWEARVGAVIRARRFEVLPDLLAHGPDRFSEGFSAALLDGLAVACRGSGDLRQSLGKGGVIGGLGERLWSGADAAASAAALVARLPEEGGGRLREHLMDLAATLALRAAMRRDFEPDTEREGARG</sequence>
<dbReference type="OrthoDB" id="262508at2"/>
<protein>
    <submittedName>
        <fullName evidence="1">Uncharacterized protein</fullName>
    </submittedName>
</protein>
<dbReference type="InterPro" id="IPR043746">
    <property type="entry name" value="DUF5691"/>
</dbReference>
<name>A0A1I2RZR5_9HYPH</name>
<evidence type="ECO:0000313" key="1">
    <source>
        <dbReference type="EMBL" id="SFG45029.1"/>
    </source>
</evidence>
<dbReference type="Proteomes" id="UP000199229">
    <property type="component" value="Unassembled WGS sequence"/>
</dbReference>
<dbReference type="Pfam" id="PF18944">
    <property type="entry name" value="DUF5691"/>
    <property type="match status" value="1"/>
</dbReference>
<accession>A0A1I2RZR5</accession>
<reference evidence="2" key="1">
    <citation type="submission" date="2016-10" db="EMBL/GenBank/DDBJ databases">
        <authorList>
            <person name="Varghese N."/>
            <person name="Submissions S."/>
        </authorList>
    </citation>
    <scope>NUCLEOTIDE SEQUENCE [LARGE SCALE GENOMIC DNA]</scope>
    <source>
        <strain evidence="2">Gh-105</strain>
    </source>
</reference>
<proteinExistence type="predicted"/>
<gene>
    <name evidence="1" type="ORF">SAMN05192565_103220</name>
</gene>
<evidence type="ECO:0000313" key="2">
    <source>
        <dbReference type="Proteomes" id="UP000199229"/>
    </source>
</evidence>
<keyword evidence="2" id="KW-1185">Reference proteome</keyword>
<organism evidence="1 2">
    <name type="scientific">Methylobacterium gossipiicola</name>
    <dbReference type="NCBI Taxonomy" id="582675"/>
    <lineage>
        <taxon>Bacteria</taxon>
        <taxon>Pseudomonadati</taxon>
        <taxon>Pseudomonadota</taxon>
        <taxon>Alphaproteobacteria</taxon>
        <taxon>Hyphomicrobiales</taxon>
        <taxon>Methylobacteriaceae</taxon>
        <taxon>Methylobacterium</taxon>
    </lineage>
</organism>
<dbReference type="STRING" id="582675.SAMN05192565_103220"/>
<dbReference type="AlphaFoldDB" id="A0A1I2RZR5"/>